<keyword evidence="6" id="KW-0449">Lipoprotein</keyword>
<feature type="domain" description="EF-hand" evidence="8">
    <location>
        <begin position="214"/>
        <end position="249"/>
    </location>
</feature>
<dbReference type="PANTHER" id="PTHR23055:SF178">
    <property type="entry name" value="NEUROCALCIN HOMOLOG"/>
    <property type="match status" value="1"/>
</dbReference>
<evidence type="ECO:0000256" key="2">
    <source>
        <dbReference type="ARBA" id="ARBA00022707"/>
    </source>
</evidence>
<dbReference type="InterPro" id="IPR011992">
    <property type="entry name" value="EF-hand-dom_pair"/>
</dbReference>
<feature type="domain" description="EF-hand" evidence="8">
    <location>
        <begin position="418"/>
        <end position="453"/>
    </location>
</feature>
<evidence type="ECO:0000256" key="3">
    <source>
        <dbReference type="ARBA" id="ARBA00022723"/>
    </source>
</evidence>
<dbReference type="InterPro" id="IPR002048">
    <property type="entry name" value="EF_hand_dom"/>
</dbReference>
<evidence type="ECO:0000256" key="5">
    <source>
        <dbReference type="ARBA" id="ARBA00022837"/>
    </source>
</evidence>
<evidence type="ECO:0000256" key="6">
    <source>
        <dbReference type="ARBA" id="ARBA00023288"/>
    </source>
</evidence>
<accession>A0A5A8CYV4</accession>
<keyword evidence="3" id="KW-0479">Metal-binding</keyword>
<name>A0A5A8CYV4_CAFRO</name>
<reference evidence="9 10" key="1">
    <citation type="submission" date="2019-07" db="EMBL/GenBank/DDBJ databases">
        <title>Genomes of Cafeteria roenbergensis.</title>
        <authorList>
            <person name="Fischer M.G."/>
            <person name="Hackl T."/>
            <person name="Roman M."/>
        </authorList>
    </citation>
    <scope>NUCLEOTIDE SEQUENCE [LARGE SCALE GENOMIC DNA]</scope>
    <source>
        <strain evidence="9 10">Cflag</strain>
    </source>
</reference>
<feature type="domain" description="EF-hand" evidence="8">
    <location>
        <begin position="493"/>
        <end position="528"/>
    </location>
</feature>
<evidence type="ECO:0000256" key="7">
    <source>
        <dbReference type="SAM" id="MobiDB-lite"/>
    </source>
</evidence>
<evidence type="ECO:0000313" key="9">
    <source>
        <dbReference type="EMBL" id="KAA0157350.1"/>
    </source>
</evidence>
<dbReference type="PROSITE" id="PS50222">
    <property type="entry name" value="EF_HAND_2"/>
    <property type="match status" value="5"/>
</dbReference>
<keyword evidence="5" id="KW-0106">Calcium</keyword>
<dbReference type="CDD" id="cd00051">
    <property type="entry name" value="EFh"/>
    <property type="match status" value="2"/>
</dbReference>
<comment type="similarity">
    <text evidence="1">Belongs to the recoverin family.</text>
</comment>
<protein>
    <recommendedName>
        <fullName evidence="8">EF-hand domain-containing protein</fullName>
    </recommendedName>
</protein>
<dbReference type="PROSITE" id="PS00018">
    <property type="entry name" value="EF_HAND_1"/>
    <property type="match status" value="5"/>
</dbReference>
<dbReference type="EMBL" id="VLTM01000078">
    <property type="protein sequence ID" value="KAA0157350.1"/>
    <property type="molecule type" value="Genomic_DNA"/>
</dbReference>
<dbReference type="PRINTS" id="PR00450">
    <property type="entry name" value="RECOVERIN"/>
</dbReference>
<dbReference type="InterPro" id="IPR028846">
    <property type="entry name" value="Recoverin"/>
</dbReference>
<keyword evidence="2" id="KW-0519">Myristate</keyword>
<evidence type="ECO:0000313" key="10">
    <source>
        <dbReference type="Proteomes" id="UP000325113"/>
    </source>
</evidence>
<proteinExistence type="inferred from homology"/>
<feature type="domain" description="EF-hand" evidence="8">
    <location>
        <begin position="280"/>
        <end position="315"/>
    </location>
</feature>
<dbReference type="Gene3D" id="1.10.238.10">
    <property type="entry name" value="EF-hand"/>
    <property type="match status" value="2"/>
</dbReference>
<organism evidence="9 10">
    <name type="scientific">Cafeteria roenbergensis</name>
    <name type="common">Marine flagellate</name>
    <dbReference type="NCBI Taxonomy" id="33653"/>
    <lineage>
        <taxon>Eukaryota</taxon>
        <taxon>Sar</taxon>
        <taxon>Stramenopiles</taxon>
        <taxon>Bigyra</taxon>
        <taxon>Opalozoa</taxon>
        <taxon>Bicosoecida</taxon>
        <taxon>Cafeteriaceae</taxon>
        <taxon>Cafeteria</taxon>
    </lineage>
</organism>
<evidence type="ECO:0000256" key="4">
    <source>
        <dbReference type="ARBA" id="ARBA00022737"/>
    </source>
</evidence>
<evidence type="ECO:0000256" key="1">
    <source>
        <dbReference type="ARBA" id="ARBA00006049"/>
    </source>
</evidence>
<keyword evidence="4" id="KW-0677">Repeat</keyword>
<feature type="region of interest" description="Disordered" evidence="7">
    <location>
        <begin position="128"/>
        <end position="155"/>
    </location>
</feature>
<dbReference type="InterPro" id="IPR018247">
    <property type="entry name" value="EF_Hand_1_Ca_BS"/>
</dbReference>
<dbReference type="Pfam" id="PF13499">
    <property type="entry name" value="EF-hand_7"/>
    <property type="match status" value="2"/>
</dbReference>
<dbReference type="Proteomes" id="UP000325113">
    <property type="component" value="Unassembled WGS sequence"/>
</dbReference>
<gene>
    <name evidence="9" type="ORF">FNF31_05775</name>
</gene>
<feature type="domain" description="EF-hand" evidence="8">
    <location>
        <begin position="454"/>
        <end position="489"/>
    </location>
</feature>
<evidence type="ECO:0000259" key="8">
    <source>
        <dbReference type="PROSITE" id="PS50222"/>
    </source>
</evidence>
<dbReference type="GO" id="GO:0005509">
    <property type="term" value="F:calcium ion binding"/>
    <property type="evidence" value="ECO:0007669"/>
    <property type="project" value="InterPro"/>
</dbReference>
<sequence length="748" mass="78056">MAARAADGRLVDRWAFHAAVAEAAADGACAKYRAVAAAALAAAGVSRVGDDDSSRLVGESDRAAAARRAVNGLGVSRDQQDRIVAERLSRLAGGRPSRASFAFVAPSASLTDRMRSEDVGRLVREQMEGGSLDGGAGSAGGGGGGGGRGSGGSGGGAIAANPRAWNAAGPGVVSLYSDLLSAAEAVFAAFDPAGEGRCDYMQVVLGLGRFVEGSLRQRLEFLFDAYDTDGSGRLELLELMQVILSGRAVSGPAGAGAGGASGAAGSFLGGASAGAGGGLDAMTFASELARMLDSDGDNVITREEFVSTLEKEPVLMECLGDSLTAQHYAAGPRFDIRMLQRIAMQYSHVPHAAMKRARERRRGSVDLSRALSVAGTDASPRTGAAAGDEEGAVTLLDRCMSQSQFQRLMSEVFDCPSDALPLAARVFRLFDADGGGSVDLRELYAGMLRATRGSLEERAEFFFQLFDEDGSGTLDMDEIKSLLLYAQSRKLAVTQDDARHVIRALDADGNGSVDLAEWVTAIRRSPSVLRSLQEELRAQAPAYQLAITPVLPPGMEGVLAPAFGSADARVLKSRRSAAVALPTVVLRQYSAALLTKIHARGELRGDSLEQQLQAAADRIQAGGDVDSLWAGKATSPRAGSFGFGDSGTSIVSGRADLAGRRAALLSRGSRKRVLERLWQQSSSSFGSFAALESEPDEVKTADEPVTSRRTSPEAPWSRDSSIGAVASRDLAGGHLSPVVRASASRRRV</sequence>
<feature type="compositionally biased region" description="Gly residues" evidence="7">
    <location>
        <begin position="131"/>
        <end position="155"/>
    </location>
</feature>
<dbReference type="SUPFAM" id="SSF47473">
    <property type="entry name" value="EF-hand"/>
    <property type="match status" value="2"/>
</dbReference>
<comment type="caution">
    <text evidence="9">The sequence shown here is derived from an EMBL/GenBank/DDBJ whole genome shotgun (WGS) entry which is preliminary data.</text>
</comment>
<dbReference type="PANTHER" id="PTHR23055">
    <property type="entry name" value="CALCIUM BINDING PROTEINS"/>
    <property type="match status" value="1"/>
</dbReference>
<feature type="compositionally biased region" description="Basic and acidic residues" evidence="7">
    <location>
        <begin position="696"/>
        <end position="706"/>
    </location>
</feature>
<dbReference type="AlphaFoldDB" id="A0A5A8CYV4"/>
<feature type="region of interest" description="Disordered" evidence="7">
    <location>
        <begin position="689"/>
        <end position="728"/>
    </location>
</feature>
<dbReference type="SMART" id="SM00054">
    <property type="entry name" value="EFh"/>
    <property type="match status" value="5"/>
</dbReference>